<feature type="transmembrane region" description="Helical" evidence="1">
    <location>
        <begin position="409"/>
        <end position="430"/>
    </location>
</feature>
<evidence type="ECO:0000313" key="2">
    <source>
        <dbReference type="EMBL" id="TWT48635.1"/>
    </source>
</evidence>
<sequence length="498" mass="53463">MVFPVLPLSVPLANVQLWTTPLWILSIGVTLGLVLLAALWGIFWLVNRGAAKQAASAVAESVLVWILYAAAAIALFGVVAAPQMPLAKVMDSLRRLPSSGERTALVVVEPQSIDQEVSFDLVADEVIAYRIESDQDIRVADVTGEAYLAPTAIVAGDEPYAWNTKSKLKRGLEDRVSKLYLTNEGDAPANVSLSFTSEVLVPETRQIPVVALSLAGLFVVYVLLRWLTPGISNIAAATAKEAANQPIYLLLMAGGAVALFCYIYIPYNTFGEDVKMLKDSGLSTIMVLAILFAVWTASVSIADEIEGKTALTLLSKPISRRQFIIGKYLGILWPVVLMFVLLGGLLMACVSYKVVYDSRESSNPTPEWQLCHAEMVGLAPGLVLAGLEVAVLTAISVAVSTRLPMLPNLLIVGSIYAVGHLTPLLVQSSIGENEFVAFFGQLIALVLPMLDHLNIQPAIAAGQAVPASYLLVATLYSALYCVIALLLALLLFEDRDLA</sequence>
<name>A0A5C5WF03_9BACT</name>
<keyword evidence="1" id="KW-1133">Transmembrane helix</keyword>
<reference evidence="2 3" key="1">
    <citation type="submission" date="2019-02" db="EMBL/GenBank/DDBJ databases">
        <title>Deep-cultivation of Planctomycetes and their phenomic and genomic characterization uncovers novel biology.</title>
        <authorList>
            <person name="Wiegand S."/>
            <person name="Jogler M."/>
            <person name="Boedeker C."/>
            <person name="Pinto D."/>
            <person name="Vollmers J."/>
            <person name="Rivas-Marin E."/>
            <person name="Kohn T."/>
            <person name="Peeters S.H."/>
            <person name="Heuer A."/>
            <person name="Rast P."/>
            <person name="Oberbeckmann S."/>
            <person name="Bunk B."/>
            <person name="Jeske O."/>
            <person name="Meyerdierks A."/>
            <person name="Storesund J.E."/>
            <person name="Kallscheuer N."/>
            <person name="Luecker S."/>
            <person name="Lage O.M."/>
            <person name="Pohl T."/>
            <person name="Merkel B.J."/>
            <person name="Hornburger P."/>
            <person name="Mueller R.-W."/>
            <person name="Bruemmer F."/>
            <person name="Labrenz M."/>
            <person name="Spormann A.M."/>
            <person name="Op Den Camp H."/>
            <person name="Overmann J."/>
            <person name="Amann R."/>
            <person name="Jetten M.S.M."/>
            <person name="Mascher T."/>
            <person name="Medema M.H."/>
            <person name="Devos D.P."/>
            <person name="Kaster A.-K."/>
            <person name="Ovreas L."/>
            <person name="Rohde M."/>
            <person name="Galperin M.Y."/>
            <person name="Jogler C."/>
        </authorList>
    </citation>
    <scope>NUCLEOTIDE SEQUENCE [LARGE SCALE GENOMIC DNA]</scope>
    <source>
        <strain evidence="2 3">Pla111</strain>
    </source>
</reference>
<keyword evidence="3" id="KW-1185">Reference proteome</keyword>
<protein>
    <submittedName>
        <fullName evidence="2">ABC-2 family transporter protein</fullName>
    </submittedName>
</protein>
<dbReference type="RefSeq" id="WP_197524674.1">
    <property type="nucleotide sequence ID" value="NZ_SJPH01000001.1"/>
</dbReference>
<feature type="transmembrane region" description="Helical" evidence="1">
    <location>
        <begin position="247"/>
        <end position="265"/>
    </location>
</feature>
<organism evidence="2 3">
    <name type="scientific">Botrimarina hoheduenensis</name>
    <dbReference type="NCBI Taxonomy" id="2528000"/>
    <lineage>
        <taxon>Bacteria</taxon>
        <taxon>Pseudomonadati</taxon>
        <taxon>Planctomycetota</taxon>
        <taxon>Planctomycetia</taxon>
        <taxon>Pirellulales</taxon>
        <taxon>Lacipirellulaceae</taxon>
        <taxon>Botrimarina</taxon>
    </lineage>
</organism>
<feature type="transmembrane region" description="Helical" evidence="1">
    <location>
        <begin position="207"/>
        <end position="227"/>
    </location>
</feature>
<feature type="transmembrane region" description="Helical" evidence="1">
    <location>
        <begin position="375"/>
        <end position="397"/>
    </location>
</feature>
<dbReference type="GO" id="GO:0140359">
    <property type="term" value="F:ABC-type transporter activity"/>
    <property type="evidence" value="ECO:0007669"/>
    <property type="project" value="InterPro"/>
</dbReference>
<dbReference type="AlphaFoldDB" id="A0A5C5WF03"/>
<dbReference type="Proteomes" id="UP000318995">
    <property type="component" value="Unassembled WGS sequence"/>
</dbReference>
<keyword evidence="1" id="KW-0812">Transmembrane</keyword>
<evidence type="ECO:0000256" key="1">
    <source>
        <dbReference type="SAM" id="Phobius"/>
    </source>
</evidence>
<feature type="transmembrane region" description="Helical" evidence="1">
    <location>
        <begin position="467"/>
        <end position="492"/>
    </location>
</feature>
<comment type="caution">
    <text evidence="2">The sequence shown here is derived from an EMBL/GenBank/DDBJ whole genome shotgun (WGS) entry which is preliminary data.</text>
</comment>
<feature type="transmembrane region" description="Helical" evidence="1">
    <location>
        <begin position="20"/>
        <end position="46"/>
    </location>
</feature>
<dbReference type="PANTHER" id="PTHR43471:SF10">
    <property type="entry name" value="SLL1107 PROTEIN"/>
    <property type="match status" value="1"/>
</dbReference>
<accession>A0A5C5WF03</accession>
<dbReference type="Pfam" id="PF12679">
    <property type="entry name" value="ABC2_membrane_2"/>
    <property type="match status" value="1"/>
</dbReference>
<proteinExistence type="predicted"/>
<feature type="transmembrane region" description="Helical" evidence="1">
    <location>
        <begin position="285"/>
        <end position="307"/>
    </location>
</feature>
<dbReference type="PANTHER" id="PTHR43471">
    <property type="entry name" value="ABC TRANSPORTER PERMEASE"/>
    <property type="match status" value="1"/>
</dbReference>
<keyword evidence="1" id="KW-0472">Membrane</keyword>
<feature type="transmembrane region" description="Helical" evidence="1">
    <location>
        <begin position="328"/>
        <end position="355"/>
    </location>
</feature>
<gene>
    <name evidence="2" type="ORF">Pla111_04100</name>
</gene>
<evidence type="ECO:0000313" key="3">
    <source>
        <dbReference type="Proteomes" id="UP000318995"/>
    </source>
</evidence>
<dbReference type="EMBL" id="SJPH01000001">
    <property type="protein sequence ID" value="TWT48635.1"/>
    <property type="molecule type" value="Genomic_DNA"/>
</dbReference>
<dbReference type="GO" id="GO:0005886">
    <property type="term" value="C:plasma membrane"/>
    <property type="evidence" value="ECO:0007669"/>
    <property type="project" value="UniProtKB-SubCell"/>
</dbReference>
<feature type="transmembrane region" description="Helical" evidence="1">
    <location>
        <begin position="58"/>
        <end position="81"/>
    </location>
</feature>